<protein>
    <submittedName>
        <fullName evidence="2">Uncharacterized protein</fullName>
    </submittedName>
</protein>
<feature type="transmembrane region" description="Helical" evidence="1">
    <location>
        <begin position="24"/>
        <end position="46"/>
    </location>
</feature>
<evidence type="ECO:0000313" key="2">
    <source>
        <dbReference type="EMBL" id="MDT0533255.1"/>
    </source>
</evidence>
<keyword evidence="1" id="KW-1133">Transmembrane helix</keyword>
<name>A0ABU2X690_9ACTN</name>
<comment type="caution">
    <text evidence="2">The sequence shown here is derived from an EMBL/GenBank/DDBJ whole genome shotgun (WGS) entry which is preliminary data.</text>
</comment>
<sequence>MTDEPSEPGALPAGRESMRRPPSIVVSMVLLASWWAYTLAVVVALLGEVGGAGNWLALACCTAAAAAVLRGLWHGGPTAWRVVHGFAAPVAVAFLVGAGIMLLFGPRLGSLITPPVDPALIATAAGGLLAVLALLASGLLVRTAPARAWCGGR</sequence>
<dbReference type="RefSeq" id="WP_311414889.1">
    <property type="nucleotide sequence ID" value="NZ_JAVRFL010000060.1"/>
</dbReference>
<feature type="transmembrane region" description="Helical" evidence="1">
    <location>
        <begin position="119"/>
        <end position="141"/>
    </location>
</feature>
<evidence type="ECO:0000313" key="3">
    <source>
        <dbReference type="Proteomes" id="UP001180973"/>
    </source>
</evidence>
<proteinExistence type="predicted"/>
<gene>
    <name evidence="2" type="ORF">RM555_30130</name>
</gene>
<keyword evidence="1" id="KW-0812">Transmembrane</keyword>
<reference evidence="2" key="1">
    <citation type="submission" date="2023-09" db="EMBL/GenBank/DDBJ databases">
        <title>30 novel species of actinomycetes from the DSMZ collection.</title>
        <authorList>
            <person name="Nouioui I."/>
        </authorList>
    </citation>
    <scope>NUCLEOTIDE SEQUENCE</scope>
    <source>
        <strain evidence="2">DSM 115977</strain>
    </source>
</reference>
<dbReference type="EMBL" id="JAVRFL010000060">
    <property type="protein sequence ID" value="MDT0533255.1"/>
    <property type="molecule type" value="Genomic_DNA"/>
</dbReference>
<dbReference type="Proteomes" id="UP001180973">
    <property type="component" value="Unassembled WGS sequence"/>
</dbReference>
<feature type="transmembrane region" description="Helical" evidence="1">
    <location>
        <begin position="85"/>
        <end position="104"/>
    </location>
</feature>
<evidence type="ECO:0000256" key="1">
    <source>
        <dbReference type="SAM" id="Phobius"/>
    </source>
</evidence>
<feature type="transmembrane region" description="Helical" evidence="1">
    <location>
        <begin position="52"/>
        <end position="73"/>
    </location>
</feature>
<accession>A0ABU2X690</accession>
<keyword evidence="1" id="KW-0472">Membrane</keyword>
<keyword evidence="3" id="KW-1185">Reference proteome</keyword>
<organism evidence="2 3">
    <name type="scientific">Micromonospora reichwaldensis</name>
    <dbReference type="NCBI Taxonomy" id="3075516"/>
    <lineage>
        <taxon>Bacteria</taxon>
        <taxon>Bacillati</taxon>
        <taxon>Actinomycetota</taxon>
        <taxon>Actinomycetes</taxon>
        <taxon>Micromonosporales</taxon>
        <taxon>Micromonosporaceae</taxon>
        <taxon>Micromonospora</taxon>
    </lineage>
</organism>